<proteinExistence type="predicted"/>
<protein>
    <submittedName>
        <fullName evidence="1">Uncharacterized protein</fullName>
    </submittedName>
</protein>
<comment type="caution">
    <text evidence="1">The sequence shown here is derived from an EMBL/GenBank/DDBJ whole genome shotgun (WGS) entry which is preliminary data.</text>
</comment>
<dbReference type="EMBL" id="PVTE01000007">
    <property type="protein sequence ID" value="PRY39959.1"/>
    <property type="molecule type" value="Genomic_DNA"/>
</dbReference>
<dbReference type="OrthoDB" id="979132at2"/>
<gene>
    <name evidence="1" type="ORF">CLV58_10752</name>
</gene>
<sequence length="225" mass="24953">MARLSATFQPAALFSLKDSAATNSGAKSLLLPTPYAIKMALLNAAITYGDELDALSEKNSSVFAFVRDAKISYAIPEDISFCVNNTFIKILKPARDEPGYQKTVSFREYVNITRSITIVIDLADDVAVPFWKSYLHKVGYFGKQGCFFQFSGYDEPIGEANVLPFALSAGSIKPGVLQAFDDFNETATFDMVNSFSSTKPKRKTIVYLIPVRVRKSSKSFTHYKM</sequence>
<evidence type="ECO:0000313" key="2">
    <source>
        <dbReference type="Proteomes" id="UP000238375"/>
    </source>
</evidence>
<organism evidence="1 2">
    <name type="scientific">Spirosoma oryzae</name>
    <dbReference type="NCBI Taxonomy" id="1469603"/>
    <lineage>
        <taxon>Bacteria</taxon>
        <taxon>Pseudomonadati</taxon>
        <taxon>Bacteroidota</taxon>
        <taxon>Cytophagia</taxon>
        <taxon>Cytophagales</taxon>
        <taxon>Cytophagaceae</taxon>
        <taxon>Spirosoma</taxon>
    </lineage>
</organism>
<name>A0A2T0T2V1_9BACT</name>
<dbReference type="AlphaFoldDB" id="A0A2T0T2V1"/>
<reference evidence="1 2" key="1">
    <citation type="submission" date="2018-03" db="EMBL/GenBank/DDBJ databases">
        <title>Genomic Encyclopedia of Archaeal and Bacterial Type Strains, Phase II (KMG-II): from individual species to whole genera.</title>
        <authorList>
            <person name="Goeker M."/>
        </authorList>
    </citation>
    <scope>NUCLEOTIDE SEQUENCE [LARGE SCALE GENOMIC DNA]</scope>
    <source>
        <strain evidence="1 2">DSM 28354</strain>
    </source>
</reference>
<dbReference type="RefSeq" id="WP_146141403.1">
    <property type="nucleotide sequence ID" value="NZ_PVTE01000007.1"/>
</dbReference>
<keyword evidence="2" id="KW-1185">Reference proteome</keyword>
<accession>A0A2T0T2V1</accession>
<dbReference type="Proteomes" id="UP000238375">
    <property type="component" value="Unassembled WGS sequence"/>
</dbReference>
<evidence type="ECO:0000313" key="1">
    <source>
        <dbReference type="EMBL" id="PRY39959.1"/>
    </source>
</evidence>